<protein>
    <submittedName>
        <fullName evidence="1">Uncharacterized protein</fullName>
    </submittedName>
</protein>
<evidence type="ECO:0000313" key="1">
    <source>
        <dbReference type="EMBL" id="SMC29514.1"/>
    </source>
</evidence>
<dbReference type="EMBL" id="FWXD01000036">
    <property type="protein sequence ID" value="SMC29514.1"/>
    <property type="molecule type" value="Genomic_DNA"/>
</dbReference>
<gene>
    <name evidence="1" type="ORF">SAMN02745857_03883</name>
</gene>
<organism evidence="1 2">
    <name type="scientific">Andreprevotia lacus DSM 23236</name>
    <dbReference type="NCBI Taxonomy" id="1121001"/>
    <lineage>
        <taxon>Bacteria</taxon>
        <taxon>Pseudomonadati</taxon>
        <taxon>Pseudomonadota</taxon>
        <taxon>Betaproteobacteria</taxon>
        <taxon>Neisseriales</taxon>
        <taxon>Chitinibacteraceae</taxon>
        <taxon>Andreprevotia</taxon>
    </lineage>
</organism>
<sequence>MGILIPGGDANRIKKRQVITTSGTWTAPQKLLYASIEVDAIGGGQNGTGTQNSDGKRFKGTIPVTPGQVLTVLIGAAASGPGPAGDTSIGTAVAKGSASEGFLLGGLNIDGTAYYGRGSQATNGAVVVEWWEAVS</sequence>
<proteinExistence type="predicted"/>
<accession>A0A1W1Y054</accession>
<reference evidence="1 2" key="1">
    <citation type="submission" date="2017-04" db="EMBL/GenBank/DDBJ databases">
        <authorList>
            <person name="Afonso C.L."/>
            <person name="Miller P.J."/>
            <person name="Scott M.A."/>
            <person name="Spackman E."/>
            <person name="Goraichik I."/>
            <person name="Dimitrov K.M."/>
            <person name="Suarez D.L."/>
            <person name="Swayne D.E."/>
        </authorList>
    </citation>
    <scope>NUCLEOTIDE SEQUENCE [LARGE SCALE GENOMIC DNA]</scope>
    <source>
        <strain evidence="1 2">DSM 23236</strain>
    </source>
</reference>
<dbReference type="STRING" id="1121001.SAMN02745857_03883"/>
<name>A0A1W1Y054_9NEIS</name>
<dbReference type="RefSeq" id="WP_084092814.1">
    <property type="nucleotide sequence ID" value="NZ_FWXD01000036.1"/>
</dbReference>
<keyword evidence="2" id="KW-1185">Reference proteome</keyword>
<evidence type="ECO:0000313" key="2">
    <source>
        <dbReference type="Proteomes" id="UP000192761"/>
    </source>
</evidence>
<dbReference type="AlphaFoldDB" id="A0A1W1Y054"/>
<dbReference type="Proteomes" id="UP000192761">
    <property type="component" value="Unassembled WGS sequence"/>
</dbReference>